<feature type="active site" description="Charge relay system" evidence="5">
    <location>
        <position position="364"/>
    </location>
</feature>
<evidence type="ECO:0000256" key="2">
    <source>
        <dbReference type="ARBA" id="ARBA00022670"/>
    </source>
</evidence>
<feature type="signal peptide" evidence="6">
    <location>
        <begin position="1"/>
        <end position="28"/>
    </location>
</feature>
<accession>A0ABV4AU85</accession>
<dbReference type="PANTHER" id="PTHR43806:SF11">
    <property type="entry name" value="CEREVISIN-RELATED"/>
    <property type="match status" value="1"/>
</dbReference>
<keyword evidence="6" id="KW-0732">Signal</keyword>
<dbReference type="Pfam" id="PF00082">
    <property type="entry name" value="Peptidase_S8"/>
    <property type="match status" value="1"/>
</dbReference>
<evidence type="ECO:0000256" key="4">
    <source>
        <dbReference type="ARBA" id="ARBA00022825"/>
    </source>
</evidence>
<dbReference type="InterPro" id="IPR000209">
    <property type="entry name" value="Peptidase_S8/S53_dom"/>
</dbReference>
<keyword evidence="9" id="KW-1185">Reference proteome</keyword>
<feature type="active site" description="Charge relay system" evidence="5">
    <location>
        <position position="226"/>
    </location>
</feature>
<sequence length="413" mass="41953">MPPLRVSTLFVPMLLVLLSLGRAAPAQAQVLGPLQRLPSSLPLPATPLPLSVPATNLRGVDDLLQQTQTLSRKLQIRNLLRSEPRRVDVDPRGAPILRGEFLVTGLTGASLDAVRALGFEVAPATAADTTLGLDFAVLHDTRGRGTAAALRALQQAAPAATFAYQHLYLPAGGGDAGTTSTPATPSSTATAHRIGLVDGGVDPSDPALAQAHIERYGCTKPNPSRHGTAVAARLVAGDPDTLYAADLWCGDAVGGTTSGLVDALAWMAGAGVPVINISLVGPDNPVLARAVQAMIARGHVLVAAVGNDGPAAPPLFPAAYPGVIGVSGVDAHDRVLPEAASGAQVAFCASGVIGHGRAMLRGTSFAAPIVARLADRLLAAPRPDAAARVLQSLIGEAHALGPRCGHGLLSPGN</sequence>
<comment type="caution">
    <text evidence="8">The sequence shown here is derived from an EMBL/GenBank/DDBJ whole genome shotgun (WGS) entry which is preliminary data.</text>
</comment>
<dbReference type="SUPFAM" id="SSF52743">
    <property type="entry name" value="Subtilisin-like"/>
    <property type="match status" value="1"/>
</dbReference>
<dbReference type="Proteomes" id="UP001562159">
    <property type="component" value="Unassembled WGS sequence"/>
</dbReference>
<dbReference type="InterPro" id="IPR036852">
    <property type="entry name" value="Peptidase_S8/S53_dom_sf"/>
</dbReference>
<feature type="active site" description="Charge relay system" evidence="5">
    <location>
        <position position="198"/>
    </location>
</feature>
<keyword evidence="3 5" id="KW-0378">Hydrolase</keyword>
<proteinExistence type="inferred from homology"/>
<evidence type="ECO:0000313" key="9">
    <source>
        <dbReference type="Proteomes" id="UP001562159"/>
    </source>
</evidence>
<reference evidence="8 9" key="1">
    <citation type="submission" date="2024-07" db="EMBL/GenBank/DDBJ databases">
        <title>Molecular mechanisms and environmental adaptations of flagellar loss and biofilm growth of Rhodanobacter under environmental stress.</title>
        <authorList>
            <person name="Chen M."/>
        </authorList>
    </citation>
    <scope>NUCLEOTIDE SEQUENCE [LARGE SCALE GENOMIC DNA]</scope>
    <source>
        <strain evidence="8 9">RS22</strain>
    </source>
</reference>
<dbReference type="EMBL" id="JBGBPY010000001">
    <property type="protein sequence ID" value="MEY2183925.1"/>
    <property type="molecule type" value="Genomic_DNA"/>
</dbReference>
<protein>
    <submittedName>
        <fullName evidence="8">S8 family serine peptidase</fullName>
    </submittedName>
</protein>
<feature type="domain" description="Peptidase S8/S53" evidence="7">
    <location>
        <begin position="194"/>
        <end position="394"/>
    </location>
</feature>
<evidence type="ECO:0000259" key="7">
    <source>
        <dbReference type="Pfam" id="PF00082"/>
    </source>
</evidence>
<organism evidence="8 9">
    <name type="scientific">Rhodanobacter humi</name>
    <dbReference type="NCBI Taxonomy" id="1888173"/>
    <lineage>
        <taxon>Bacteria</taxon>
        <taxon>Pseudomonadati</taxon>
        <taxon>Pseudomonadota</taxon>
        <taxon>Gammaproteobacteria</taxon>
        <taxon>Lysobacterales</taxon>
        <taxon>Rhodanobacteraceae</taxon>
        <taxon>Rhodanobacter</taxon>
    </lineage>
</organism>
<keyword evidence="2 5" id="KW-0645">Protease</keyword>
<dbReference type="PROSITE" id="PS51892">
    <property type="entry name" value="SUBTILASE"/>
    <property type="match status" value="1"/>
</dbReference>
<evidence type="ECO:0000256" key="5">
    <source>
        <dbReference type="PROSITE-ProRule" id="PRU01240"/>
    </source>
</evidence>
<dbReference type="InterPro" id="IPR050131">
    <property type="entry name" value="Peptidase_S8_subtilisin-like"/>
</dbReference>
<evidence type="ECO:0000256" key="3">
    <source>
        <dbReference type="ARBA" id="ARBA00022801"/>
    </source>
</evidence>
<feature type="chain" id="PRO_5046357835" evidence="6">
    <location>
        <begin position="29"/>
        <end position="413"/>
    </location>
</feature>
<gene>
    <name evidence="8" type="ORF">AB7878_16000</name>
</gene>
<evidence type="ECO:0000313" key="8">
    <source>
        <dbReference type="EMBL" id="MEY2183925.1"/>
    </source>
</evidence>
<dbReference type="PANTHER" id="PTHR43806">
    <property type="entry name" value="PEPTIDASE S8"/>
    <property type="match status" value="1"/>
</dbReference>
<keyword evidence="4 5" id="KW-0720">Serine protease</keyword>
<comment type="similarity">
    <text evidence="1 5">Belongs to the peptidase S8 family.</text>
</comment>
<evidence type="ECO:0000256" key="6">
    <source>
        <dbReference type="SAM" id="SignalP"/>
    </source>
</evidence>
<evidence type="ECO:0000256" key="1">
    <source>
        <dbReference type="ARBA" id="ARBA00011073"/>
    </source>
</evidence>
<name>A0ABV4AU85_9GAMM</name>
<dbReference type="Gene3D" id="3.40.50.200">
    <property type="entry name" value="Peptidase S8/S53 domain"/>
    <property type="match status" value="1"/>
</dbReference>